<evidence type="ECO:0000313" key="2">
    <source>
        <dbReference type="EMBL" id="KAG0146699.1"/>
    </source>
</evidence>
<reference evidence="2" key="1">
    <citation type="submission" date="2013-11" db="EMBL/GenBank/DDBJ databases">
        <title>Genome sequence of the fusiform rust pathogen reveals effectors for host alternation and coevolution with pine.</title>
        <authorList>
            <consortium name="DOE Joint Genome Institute"/>
            <person name="Smith K."/>
            <person name="Pendleton A."/>
            <person name="Kubisiak T."/>
            <person name="Anderson C."/>
            <person name="Salamov A."/>
            <person name="Aerts A."/>
            <person name="Riley R."/>
            <person name="Clum A."/>
            <person name="Lindquist E."/>
            <person name="Ence D."/>
            <person name="Campbell M."/>
            <person name="Kronenberg Z."/>
            <person name="Feau N."/>
            <person name="Dhillon B."/>
            <person name="Hamelin R."/>
            <person name="Burleigh J."/>
            <person name="Smith J."/>
            <person name="Yandell M."/>
            <person name="Nelson C."/>
            <person name="Grigoriev I."/>
            <person name="Davis J."/>
        </authorList>
    </citation>
    <scope>NUCLEOTIDE SEQUENCE</scope>
    <source>
        <strain evidence="2">G11</strain>
    </source>
</reference>
<dbReference type="AlphaFoldDB" id="A0A9P6NIM8"/>
<protein>
    <submittedName>
        <fullName evidence="2">Uncharacterized protein</fullName>
    </submittedName>
</protein>
<keyword evidence="1" id="KW-0175">Coiled coil</keyword>
<accession>A0A9P6NIM8</accession>
<sequence>MKDEMYTREVGNEKQKKDLVIAQTKQVHEEKNSYRKLEQTSSIPIETNRSKPKVEIGTKIQSDQNQRKLQDQEERLKKLQINNQNRLRIVQGLMSNQVSREFPVNDDQRKLSQAYITQTYDLSPKTFSKKIEEFLNKDINLYFGSNQNSNTNQNPENHSLLNLNHKILDQFSLENSNLNHKFLVPLQTKVISGHRRKNTNNNHLLVSYPTEARDQYPRVSNQGRPFNNPGFSKEIHMKDEIRMGQVGNREPNEIHVIHKTEDFPVQEGPFSDFHDWNVQKKRLNSDKDLSNKEKVISSEKPTSYSIEENIREAKWKLGIKNQLKENLRLLMIKKINQSLFHQLMKENQESLVSEKEKKLTLGKSFDSKQNTNIPLRSYNPSPVFKSLKTHKKEFFNSPTSFSQQDYKFGSPKLDQDLNKKPIEVKDLFNLPTQEELEEAILT</sequence>
<organism evidence="2 3">
    <name type="scientific">Cronartium quercuum f. sp. fusiforme G11</name>
    <dbReference type="NCBI Taxonomy" id="708437"/>
    <lineage>
        <taxon>Eukaryota</taxon>
        <taxon>Fungi</taxon>
        <taxon>Dikarya</taxon>
        <taxon>Basidiomycota</taxon>
        <taxon>Pucciniomycotina</taxon>
        <taxon>Pucciniomycetes</taxon>
        <taxon>Pucciniales</taxon>
        <taxon>Coleosporiaceae</taxon>
        <taxon>Cronartium</taxon>
    </lineage>
</organism>
<comment type="caution">
    <text evidence="2">The sequence shown here is derived from an EMBL/GenBank/DDBJ whole genome shotgun (WGS) entry which is preliminary data.</text>
</comment>
<proteinExistence type="predicted"/>
<gene>
    <name evidence="2" type="ORF">CROQUDRAFT_132992</name>
</gene>
<keyword evidence="3" id="KW-1185">Reference proteome</keyword>
<evidence type="ECO:0000313" key="3">
    <source>
        <dbReference type="Proteomes" id="UP000886653"/>
    </source>
</evidence>
<name>A0A9P6NIM8_9BASI</name>
<dbReference type="EMBL" id="MU167257">
    <property type="protein sequence ID" value="KAG0146699.1"/>
    <property type="molecule type" value="Genomic_DNA"/>
</dbReference>
<dbReference type="Proteomes" id="UP000886653">
    <property type="component" value="Unassembled WGS sequence"/>
</dbReference>
<feature type="coiled-coil region" evidence="1">
    <location>
        <begin position="62"/>
        <end position="89"/>
    </location>
</feature>
<evidence type="ECO:0000256" key="1">
    <source>
        <dbReference type="SAM" id="Coils"/>
    </source>
</evidence>